<evidence type="ECO:0000256" key="1">
    <source>
        <dbReference type="SAM" id="MobiDB-lite"/>
    </source>
</evidence>
<evidence type="ECO:0000313" key="3">
    <source>
        <dbReference type="Proteomes" id="UP001283361"/>
    </source>
</evidence>
<evidence type="ECO:0000313" key="2">
    <source>
        <dbReference type="EMBL" id="KAK3784831.1"/>
    </source>
</evidence>
<organism evidence="2 3">
    <name type="scientific">Elysia crispata</name>
    <name type="common">lettuce slug</name>
    <dbReference type="NCBI Taxonomy" id="231223"/>
    <lineage>
        <taxon>Eukaryota</taxon>
        <taxon>Metazoa</taxon>
        <taxon>Spiralia</taxon>
        <taxon>Lophotrochozoa</taxon>
        <taxon>Mollusca</taxon>
        <taxon>Gastropoda</taxon>
        <taxon>Heterobranchia</taxon>
        <taxon>Euthyneura</taxon>
        <taxon>Panpulmonata</taxon>
        <taxon>Sacoglossa</taxon>
        <taxon>Placobranchoidea</taxon>
        <taxon>Plakobranchidae</taxon>
        <taxon>Elysia</taxon>
    </lineage>
</organism>
<gene>
    <name evidence="2" type="ORF">RRG08_056790</name>
</gene>
<protein>
    <submittedName>
        <fullName evidence="2">Uncharacterized protein</fullName>
    </submittedName>
</protein>
<feature type="region of interest" description="Disordered" evidence="1">
    <location>
        <begin position="15"/>
        <end position="35"/>
    </location>
</feature>
<dbReference type="EMBL" id="JAWDGP010002185">
    <property type="protein sequence ID" value="KAK3784831.1"/>
    <property type="molecule type" value="Genomic_DNA"/>
</dbReference>
<proteinExistence type="predicted"/>
<keyword evidence="3" id="KW-1185">Reference proteome</keyword>
<dbReference type="AlphaFoldDB" id="A0AAE1DVQ9"/>
<sequence length="68" mass="7572">MENRLMMLAELLLRSDDRDQNEVSGTPDPSQPILRRSDIAVTALSQELNNDKPCFPLYVSPQEVAGKG</sequence>
<comment type="caution">
    <text evidence="2">The sequence shown here is derived from an EMBL/GenBank/DDBJ whole genome shotgun (WGS) entry which is preliminary data.</text>
</comment>
<accession>A0AAE1DVQ9</accession>
<dbReference type="Proteomes" id="UP001283361">
    <property type="component" value="Unassembled WGS sequence"/>
</dbReference>
<name>A0AAE1DVQ9_9GAST</name>
<reference evidence="2" key="1">
    <citation type="journal article" date="2023" name="G3 (Bethesda)">
        <title>A reference genome for the long-term kleptoplast-retaining sea slug Elysia crispata morphotype clarki.</title>
        <authorList>
            <person name="Eastman K.E."/>
            <person name="Pendleton A.L."/>
            <person name="Shaikh M.A."/>
            <person name="Suttiyut T."/>
            <person name="Ogas R."/>
            <person name="Tomko P."/>
            <person name="Gavelis G."/>
            <person name="Widhalm J.R."/>
            <person name="Wisecaver J.H."/>
        </authorList>
    </citation>
    <scope>NUCLEOTIDE SEQUENCE</scope>
    <source>
        <strain evidence="2">ECLA1</strain>
    </source>
</reference>